<dbReference type="SUPFAM" id="SSF56322">
    <property type="entry name" value="ADC synthase"/>
    <property type="match status" value="1"/>
</dbReference>
<name>A0A4S3KW06_9GAMM</name>
<dbReference type="EMBL" id="SMAF01000012">
    <property type="protein sequence ID" value="TCS97555.1"/>
    <property type="molecule type" value="Genomic_DNA"/>
</dbReference>
<accession>A0A4S3KW06</accession>
<proteinExistence type="predicted"/>
<dbReference type="RefSeq" id="WP_123523026.1">
    <property type="nucleotide sequence ID" value="NZ_JBHLWF010000014.1"/>
</dbReference>
<feature type="domain" description="Chorismate-utilising enzyme C-terminal" evidence="1">
    <location>
        <begin position="188"/>
        <end position="442"/>
    </location>
</feature>
<dbReference type="AlphaFoldDB" id="A0A4S3KW06"/>
<dbReference type="PRINTS" id="PR00095">
    <property type="entry name" value="ANTSNTHASEI"/>
</dbReference>
<sequence length="452" mass="49192">MTSTVDTLAGIDPLALLARWPQRYPAFLDSSAGNPLTGRRDLLAVGDGRHLVLGGDGQVRDQDGQVVGSDFASCLDAAFDRERLERDSADDDVAGGGWLLYLGYEAVAQFEPTLRLPAFNEAALPVALALRTPATLWREHADGRSRVFAEPGWEHLLDRLCEDAAECASPGHGDDLPPVDALVEDPPQRFVDGVQRVLDHLRAGDTFQVNLSRGWRARFAASPDPVALYRRLRRLSPAPFSALLRWQDASVLSASPERLLRVRGRRIDTRPIAGTRPRGRDEAEDAALLAELIAHPKERAEHVMLIDLERNDLGRICIPGSIRVDELMTLESYAHVHHIVSNVGGELRADVTPGQVLRALFPGGTITGCPKVRCMEIIAGLEAVGRGPYTGAIGYLDCHGDMDLNILIRSAWLDVDRMGFRTGAGIVADSIAGRELAETRAKARGMLALLGQ</sequence>
<dbReference type="InterPro" id="IPR005801">
    <property type="entry name" value="ADC_synthase"/>
</dbReference>
<evidence type="ECO:0000313" key="2">
    <source>
        <dbReference type="EMBL" id="TCS97555.1"/>
    </source>
</evidence>
<keyword evidence="3" id="KW-1185">Reference proteome</keyword>
<dbReference type="GO" id="GO:0000162">
    <property type="term" value="P:L-tryptophan biosynthetic process"/>
    <property type="evidence" value="ECO:0007669"/>
    <property type="project" value="TreeGrafter"/>
</dbReference>
<comment type="caution">
    <text evidence="2">The sequence shown here is derived from an EMBL/GenBank/DDBJ whole genome shotgun (WGS) entry which is preliminary data.</text>
</comment>
<dbReference type="Pfam" id="PF00425">
    <property type="entry name" value="Chorismate_bind"/>
    <property type="match status" value="1"/>
</dbReference>
<gene>
    <name evidence="2" type="ORF">EDC25_11236</name>
</gene>
<evidence type="ECO:0000313" key="3">
    <source>
        <dbReference type="Proteomes" id="UP000294599"/>
    </source>
</evidence>
<dbReference type="InterPro" id="IPR015890">
    <property type="entry name" value="Chorismate_C"/>
</dbReference>
<dbReference type="NCBIfam" id="NF006563">
    <property type="entry name" value="PRK09070.1"/>
    <property type="match status" value="1"/>
</dbReference>
<protein>
    <submittedName>
        <fullName evidence="2">Anthranilate synthase component 1</fullName>
    </submittedName>
</protein>
<dbReference type="PANTHER" id="PTHR11236:SF9">
    <property type="entry name" value="ANTHRANILATE SYNTHASE COMPONENT 1"/>
    <property type="match status" value="1"/>
</dbReference>
<evidence type="ECO:0000259" key="1">
    <source>
        <dbReference type="Pfam" id="PF00425"/>
    </source>
</evidence>
<dbReference type="Gene3D" id="3.60.120.10">
    <property type="entry name" value="Anthranilate synthase"/>
    <property type="match status" value="1"/>
</dbReference>
<dbReference type="Proteomes" id="UP000294599">
    <property type="component" value="Unassembled WGS sequence"/>
</dbReference>
<dbReference type="InterPro" id="IPR019999">
    <property type="entry name" value="Anth_synth_I-like"/>
</dbReference>
<dbReference type="PANTHER" id="PTHR11236">
    <property type="entry name" value="AMINOBENZOATE/ANTHRANILATE SYNTHASE"/>
    <property type="match status" value="1"/>
</dbReference>
<dbReference type="OrthoDB" id="9803598at2"/>
<organism evidence="2 3">
    <name type="scientific">Pseudofulvimonas gallinarii</name>
    <dbReference type="NCBI Taxonomy" id="634155"/>
    <lineage>
        <taxon>Bacteria</taxon>
        <taxon>Pseudomonadati</taxon>
        <taxon>Pseudomonadota</taxon>
        <taxon>Gammaproteobacteria</taxon>
        <taxon>Lysobacterales</taxon>
        <taxon>Rhodanobacteraceae</taxon>
        <taxon>Pseudofulvimonas</taxon>
    </lineage>
</organism>
<reference evidence="2 3" key="1">
    <citation type="submission" date="2019-03" db="EMBL/GenBank/DDBJ databases">
        <title>Genomic Encyclopedia of Type Strains, Phase IV (KMG-IV): sequencing the most valuable type-strain genomes for metagenomic binning, comparative biology and taxonomic classification.</title>
        <authorList>
            <person name="Goeker M."/>
        </authorList>
    </citation>
    <scope>NUCLEOTIDE SEQUENCE [LARGE SCALE GENOMIC DNA]</scope>
    <source>
        <strain evidence="2 3">DSM 21944</strain>
    </source>
</reference>